<dbReference type="Pfam" id="PF03551">
    <property type="entry name" value="PadR"/>
    <property type="match status" value="1"/>
</dbReference>
<comment type="caution">
    <text evidence="3">The sequence shown here is derived from an EMBL/GenBank/DDBJ whole genome shotgun (WGS) entry which is preliminary data.</text>
</comment>
<accession>A0A087BQS5</accession>
<evidence type="ECO:0000313" key="4">
    <source>
        <dbReference type="Proteomes" id="UP000029024"/>
    </source>
</evidence>
<dbReference type="InterPro" id="IPR005149">
    <property type="entry name" value="Tscrpt_reg_PadR_N"/>
</dbReference>
<dbReference type="PANTHER" id="PTHR43252:SF6">
    <property type="entry name" value="NEGATIVE TRANSCRIPTION REGULATOR PADR"/>
    <property type="match status" value="1"/>
</dbReference>
<organism evidence="3 4">
    <name type="scientific">Bifidobacterium longum subsp. suis</name>
    <dbReference type="NCBI Taxonomy" id="1695"/>
    <lineage>
        <taxon>Bacteria</taxon>
        <taxon>Bacillati</taxon>
        <taxon>Actinomycetota</taxon>
        <taxon>Actinomycetes</taxon>
        <taxon>Bifidobacteriales</taxon>
        <taxon>Bifidobacteriaceae</taxon>
        <taxon>Bifidobacterium</taxon>
    </lineage>
</organism>
<gene>
    <name evidence="3" type="ORF">BLSS_0823</name>
</gene>
<dbReference type="EMBL" id="JGZA01000002">
    <property type="protein sequence ID" value="KFI73375.1"/>
    <property type="molecule type" value="Genomic_DNA"/>
</dbReference>
<evidence type="ECO:0000313" key="3">
    <source>
        <dbReference type="EMBL" id="KFI73375.1"/>
    </source>
</evidence>
<dbReference type="AlphaFoldDB" id="A0A087BQS5"/>
<dbReference type="InterPro" id="IPR036390">
    <property type="entry name" value="WH_DNA-bd_sf"/>
</dbReference>
<evidence type="ECO:0000259" key="2">
    <source>
        <dbReference type="Pfam" id="PF10400"/>
    </source>
</evidence>
<protein>
    <submittedName>
        <fullName evidence="3">PadR-like family transcriptional regulator</fullName>
    </submittedName>
</protein>
<dbReference type="InterPro" id="IPR018309">
    <property type="entry name" value="Tscrpt_reg_PadR_C"/>
</dbReference>
<sequence>MAIREALLALLERGPASAYQLKKDFDRTIGLTWPLNMGQVSTTLQRLNRDGLIEETAPTTSGSNDVGTAAAAPLWRLTNSGTQELDRWWRSPITPEQRGRDELVMKLAVAVEIPGLDVSELIQHQRHALQQLLHDITRLRRQTPPTELATRLVLDHHIFITEAELRWLDTVDETQLRAQLAQHPVSAPLTASSAALTATIQ</sequence>
<dbReference type="Proteomes" id="UP000029024">
    <property type="component" value="Unassembled WGS sequence"/>
</dbReference>
<name>A0A087BQS5_BIFLN</name>
<evidence type="ECO:0000259" key="1">
    <source>
        <dbReference type="Pfam" id="PF03551"/>
    </source>
</evidence>
<dbReference type="InterPro" id="IPR036388">
    <property type="entry name" value="WH-like_DNA-bd_sf"/>
</dbReference>
<proteinExistence type="predicted"/>
<feature type="domain" description="Transcription regulator PadR C-terminal" evidence="2">
    <location>
        <begin position="100"/>
        <end position="172"/>
    </location>
</feature>
<reference evidence="3 4" key="1">
    <citation type="submission" date="2014-03" db="EMBL/GenBank/DDBJ databases">
        <title>Genomics of Bifidobacteria.</title>
        <authorList>
            <person name="Ventura M."/>
            <person name="Milani C."/>
            <person name="Lugli G.A."/>
        </authorList>
    </citation>
    <scope>NUCLEOTIDE SEQUENCE [LARGE SCALE GENOMIC DNA]</scope>
    <source>
        <strain evidence="3 4">LMG 21814</strain>
    </source>
</reference>
<dbReference type="Gene3D" id="1.10.10.10">
    <property type="entry name" value="Winged helix-like DNA-binding domain superfamily/Winged helix DNA-binding domain"/>
    <property type="match status" value="1"/>
</dbReference>
<feature type="domain" description="Transcription regulator PadR N-terminal" evidence="1">
    <location>
        <begin position="7"/>
        <end position="85"/>
    </location>
</feature>
<dbReference type="Pfam" id="PF10400">
    <property type="entry name" value="Vir_act_alpha_C"/>
    <property type="match status" value="1"/>
</dbReference>
<dbReference type="RefSeq" id="WP_032683097.1">
    <property type="nucleotide sequence ID" value="NZ_JBMFCW010000001.1"/>
</dbReference>
<dbReference type="SUPFAM" id="SSF46785">
    <property type="entry name" value="Winged helix' DNA-binding domain"/>
    <property type="match status" value="1"/>
</dbReference>
<dbReference type="PANTHER" id="PTHR43252">
    <property type="entry name" value="TRANSCRIPTIONAL REGULATOR YQJI"/>
    <property type="match status" value="1"/>
</dbReference>